<dbReference type="PROSITE" id="PS50883">
    <property type="entry name" value="EAL"/>
    <property type="match status" value="1"/>
</dbReference>
<feature type="transmembrane region" description="Helical" evidence="1">
    <location>
        <begin position="7"/>
        <end position="23"/>
    </location>
</feature>
<name>A0A3G8LU57_9GAMM</name>
<dbReference type="SUPFAM" id="SSF141868">
    <property type="entry name" value="EAL domain-like"/>
    <property type="match status" value="1"/>
</dbReference>
<dbReference type="OrthoDB" id="5894408at2"/>
<organism evidence="4 5">
    <name type="scientific">Shewanella livingstonensis</name>
    <dbReference type="NCBI Taxonomy" id="150120"/>
    <lineage>
        <taxon>Bacteria</taxon>
        <taxon>Pseudomonadati</taxon>
        <taxon>Pseudomonadota</taxon>
        <taxon>Gammaproteobacteria</taxon>
        <taxon>Alteromonadales</taxon>
        <taxon>Shewanellaceae</taxon>
        <taxon>Shewanella</taxon>
    </lineage>
</organism>
<dbReference type="PANTHER" id="PTHR33121">
    <property type="entry name" value="CYCLIC DI-GMP PHOSPHODIESTERASE PDEF"/>
    <property type="match status" value="1"/>
</dbReference>
<feature type="domain" description="GGDEF" evidence="3">
    <location>
        <begin position="248"/>
        <end position="379"/>
    </location>
</feature>
<evidence type="ECO:0000259" key="3">
    <source>
        <dbReference type="PROSITE" id="PS50887"/>
    </source>
</evidence>
<dbReference type="InterPro" id="IPR000160">
    <property type="entry name" value="GGDEF_dom"/>
</dbReference>
<keyword evidence="1" id="KW-1133">Transmembrane helix</keyword>
<dbReference type="InterPro" id="IPR035919">
    <property type="entry name" value="EAL_sf"/>
</dbReference>
<dbReference type="EMBL" id="CP034015">
    <property type="protein sequence ID" value="AZG73121.1"/>
    <property type="molecule type" value="Genomic_DNA"/>
</dbReference>
<dbReference type="InterPro" id="IPR050706">
    <property type="entry name" value="Cyclic-di-GMP_PDE-like"/>
</dbReference>
<dbReference type="InterPro" id="IPR043128">
    <property type="entry name" value="Rev_trsase/Diguanyl_cyclase"/>
</dbReference>
<dbReference type="SMART" id="SM00052">
    <property type="entry name" value="EAL"/>
    <property type="match status" value="1"/>
</dbReference>
<dbReference type="Gene3D" id="3.30.70.270">
    <property type="match status" value="1"/>
</dbReference>
<evidence type="ECO:0000259" key="2">
    <source>
        <dbReference type="PROSITE" id="PS50883"/>
    </source>
</evidence>
<feature type="domain" description="EAL" evidence="2">
    <location>
        <begin position="388"/>
        <end position="632"/>
    </location>
</feature>
<reference evidence="5" key="1">
    <citation type="submission" date="2018-11" db="EMBL/GenBank/DDBJ databases">
        <title>Shewanella sp. M2.</title>
        <authorList>
            <person name="Hwang Y.J."/>
            <person name="Hwang C.Y."/>
        </authorList>
    </citation>
    <scope>NUCLEOTIDE SEQUENCE [LARGE SCALE GENOMIC DNA]</scope>
    <source>
        <strain evidence="5">LMG 19866</strain>
    </source>
</reference>
<keyword evidence="1" id="KW-0812">Transmembrane</keyword>
<protein>
    <submittedName>
        <fullName evidence="4">GGDEF domain-containing protein</fullName>
    </submittedName>
</protein>
<dbReference type="PROSITE" id="PS50887">
    <property type="entry name" value="GGDEF"/>
    <property type="match status" value="1"/>
</dbReference>
<keyword evidence="5" id="KW-1185">Reference proteome</keyword>
<dbReference type="CDD" id="cd01948">
    <property type="entry name" value="EAL"/>
    <property type="match status" value="1"/>
</dbReference>
<dbReference type="Pfam" id="PF00563">
    <property type="entry name" value="EAL"/>
    <property type="match status" value="1"/>
</dbReference>
<dbReference type="Gene3D" id="3.20.20.450">
    <property type="entry name" value="EAL domain"/>
    <property type="match status" value="1"/>
</dbReference>
<accession>A0A3G8LU57</accession>
<dbReference type="RefSeq" id="WP_124730680.1">
    <property type="nucleotide sequence ID" value="NZ_CBCSKC010000007.1"/>
</dbReference>
<dbReference type="Pfam" id="PF00990">
    <property type="entry name" value="GGDEF"/>
    <property type="match status" value="1"/>
</dbReference>
<feature type="transmembrane region" description="Helical" evidence="1">
    <location>
        <begin position="135"/>
        <end position="154"/>
    </location>
</feature>
<dbReference type="AlphaFoldDB" id="A0A3G8LU57"/>
<dbReference type="InterPro" id="IPR001633">
    <property type="entry name" value="EAL_dom"/>
</dbReference>
<dbReference type="PANTHER" id="PTHR33121:SF79">
    <property type="entry name" value="CYCLIC DI-GMP PHOSPHODIESTERASE PDED-RELATED"/>
    <property type="match status" value="1"/>
</dbReference>
<gene>
    <name evidence="4" type="ORF">EGC82_10285</name>
</gene>
<proteinExistence type="predicted"/>
<evidence type="ECO:0000313" key="4">
    <source>
        <dbReference type="EMBL" id="AZG73121.1"/>
    </source>
</evidence>
<dbReference type="InterPro" id="IPR029787">
    <property type="entry name" value="Nucleotide_cyclase"/>
</dbReference>
<keyword evidence="1" id="KW-0472">Membrane</keyword>
<sequence length="632" mass="71509">MGLSKSFQLVLFIVFGLLIYRIYTVENNEVQEQGEIARANYQQYVQTIEQWHGSGEALYQLMSKDFSFQFFQYIHNVDSNNNFTHGSLLRPADDFASQIFNIELGHVQNFPDGRLQVRLDTASVLSTSFNDLEQTAILLITAYVSLMLLFALLIQLHRRRINYAAEYIVHIPDLSFLAIEQSRFPGVLNPIGKALETCRSQLKLSLDRVRKENELLTKAAYQDPVSGFSTRQRFTQHIDAISKTDKQQYGVLVVVKAAELASVNQLHGRAAGDDYLAKLATCIRKSVTNLGLSECFRVSSGDFAVFIDSITLKEGERFLEQLKRYLDEYAQSTKSDSIAHAGMVPYQQGNEPLALMALADTAVSVAQTLGPNRYYQLEKLSGNEQFGTDHWKITIDDLISRRSVKFYQQPIQPCNNATEVYRELLARFYNAEGKHLPTTTVIAMAERYGMSVELDKMIVTQTIKILSENPSISGNMGVNISASSALQDSFTMWLKDILSKHRGTAARLVFEVNESGMQTNLESSHQFVSEIHKAGAKVAIERFGLGFTSFKFFREVRPDFIKLDSSYSDNIEQDNNNKFFVRMIVDIAKRISIRVIATGVEKQDEKLTLEKLLVDGLQGYYIAKPELLLNKQ</sequence>
<evidence type="ECO:0000256" key="1">
    <source>
        <dbReference type="SAM" id="Phobius"/>
    </source>
</evidence>
<dbReference type="KEGG" id="slj:EGC82_10285"/>
<evidence type="ECO:0000313" key="5">
    <source>
        <dbReference type="Proteomes" id="UP000278035"/>
    </source>
</evidence>
<dbReference type="SUPFAM" id="SSF55073">
    <property type="entry name" value="Nucleotide cyclase"/>
    <property type="match status" value="1"/>
</dbReference>
<dbReference type="Proteomes" id="UP000278035">
    <property type="component" value="Chromosome"/>
</dbReference>
<dbReference type="GO" id="GO:0071111">
    <property type="term" value="F:cyclic-guanylate-specific phosphodiesterase activity"/>
    <property type="evidence" value="ECO:0007669"/>
    <property type="project" value="InterPro"/>
</dbReference>
<dbReference type="SMART" id="SM00267">
    <property type="entry name" value="GGDEF"/>
    <property type="match status" value="1"/>
</dbReference>